<accession>A0A5K7XL72</accession>
<dbReference type="Pfam" id="PF06439">
    <property type="entry name" value="3keto-disac_hyd"/>
    <property type="match status" value="1"/>
</dbReference>
<evidence type="ECO:0000313" key="4">
    <source>
        <dbReference type="Proteomes" id="UP000326837"/>
    </source>
</evidence>
<feature type="chain" id="PRO_5024796171" evidence="1">
    <location>
        <begin position="23"/>
        <end position="268"/>
    </location>
</feature>
<dbReference type="Gene3D" id="2.60.120.560">
    <property type="entry name" value="Exo-inulinase, domain 1"/>
    <property type="match status" value="1"/>
</dbReference>
<dbReference type="GO" id="GO:0016787">
    <property type="term" value="F:hydrolase activity"/>
    <property type="evidence" value="ECO:0007669"/>
    <property type="project" value="UniProtKB-KW"/>
</dbReference>
<evidence type="ECO:0000313" key="3">
    <source>
        <dbReference type="EMBL" id="BBO35346.1"/>
    </source>
</evidence>
<gene>
    <name evidence="3" type="ORF">PLANPX_4958</name>
</gene>
<evidence type="ECO:0000256" key="1">
    <source>
        <dbReference type="SAM" id="SignalP"/>
    </source>
</evidence>
<feature type="domain" description="3-keto-alpha-glucoside-1,2-lyase/3-keto-2-hydroxy-glucal hydratase" evidence="2">
    <location>
        <begin position="29"/>
        <end position="265"/>
    </location>
</feature>
<dbReference type="AlphaFoldDB" id="A0A5K7XL72"/>
<proteinExistence type="predicted"/>
<keyword evidence="3" id="KW-0378">Hydrolase</keyword>
<reference evidence="4" key="1">
    <citation type="submission" date="2019-10" db="EMBL/GenBank/DDBJ databases">
        <title>Lacipirellula parvula gen. nov., sp. nov., representing a lineage of planctomycetes widespread in freshwater anoxic habitats, and description of the family Lacipirellulaceae.</title>
        <authorList>
            <person name="Dedysh S.N."/>
            <person name="Kulichevskaya I.S."/>
            <person name="Beletsky A.V."/>
            <person name="Rakitin A.L."/>
            <person name="Mardanov A.V."/>
            <person name="Ivanova A.A."/>
            <person name="Saltykova V.X."/>
            <person name="Rijpstra W.I.C."/>
            <person name="Sinninghe Damste J.S."/>
            <person name="Ravin N.V."/>
        </authorList>
    </citation>
    <scope>NUCLEOTIDE SEQUENCE [LARGE SCALE GENOMIC DNA]</scope>
    <source>
        <strain evidence="4">PX69</strain>
    </source>
</reference>
<name>A0A5K7XL72_9BACT</name>
<keyword evidence="1" id="KW-0732">Signal</keyword>
<sequence length="268" mass="28921">MKYALNLALAVVTLSLAALAHAAEPAGNDWITLFDGKTLKGWHANPDKIAHGTGAKWTVEPGGVLAGEQDPPGSGNGGILLTDRKFENFELSLEMKPSWGVDSGVFLRATDKGECIQMTVDYYNGGNIGHFYGEATGAWLARAFSLQGEETDGKLVALKTIDPHEPSEVGLIDSCSPGEWLAAWKINDWNHFLIRVEGGKYPKITTTLNGQKVAVFDASSAEIPQYDRDAVLKALTEKGSIAVQVHGGGSYPEGKKCLWRNIKVRPLD</sequence>
<dbReference type="EMBL" id="AP021861">
    <property type="protein sequence ID" value="BBO35346.1"/>
    <property type="molecule type" value="Genomic_DNA"/>
</dbReference>
<dbReference type="Proteomes" id="UP000326837">
    <property type="component" value="Chromosome"/>
</dbReference>
<keyword evidence="4" id="KW-1185">Reference proteome</keyword>
<dbReference type="KEGG" id="lpav:PLANPX_4958"/>
<protein>
    <submittedName>
        <fullName evidence="3">Putative secreted glycosyl hydrolase</fullName>
    </submittedName>
</protein>
<dbReference type="RefSeq" id="WP_152100743.1">
    <property type="nucleotide sequence ID" value="NZ_AP021861.1"/>
</dbReference>
<dbReference type="InterPro" id="IPR010496">
    <property type="entry name" value="AL/BT2_dom"/>
</dbReference>
<feature type="signal peptide" evidence="1">
    <location>
        <begin position="1"/>
        <end position="22"/>
    </location>
</feature>
<evidence type="ECO:0000259" key="2">
    <source>
        <dbReference type="Pfam" id="PF06439"/>
    </source>
</evidence>
<organism evidence="3 4">
    <name type="scientific">Lacipirellula parvula</name>
    <dbReference type="NCBI Taxonomy" id="2650471"/>
    <lineage>
        <taxon>Bacteria</taxon>
        <taxon>Pseudomonadati</taxon>
        <taxon>Planctomycetota</taxon>
        <taxon>Planctomycetia</taxon>
        <taxon>Pirellulales</taxon>
        <taxon>Lacipirellulaceae</taxon>
        <taxon>Lacipirellula</taxon>
    </lineage>
</organism>